<comment type="caution">
    <text evidence="1">The sequence shown here is derived from an EMBL/GenBank/DDBJ whole genome shotgun (WGS) entry which is preliminary data.</text>
</comment>
<organism evidence="1 2">
    <name type="scientific">Halioxenophilus aromaticivorans</name>
    <dbReference type="NCBI Taxonomy" id="1306992"/>
    <lineage>
        <taxon>Bacteria</taxon>
        <taxon>Pseudomonadati</taxon>
        <taxon>Pseudomonadota</taxon>
        <taxon>Gammaproteobacteria</taxon>
        <taxon>Alteromonadales</taxon>
        <taxon>Alteromonadaceae</taxon>
        <taxon>Halioxenophilus</taxon>
    </lineage>
</organism>
<dbReference type="GO" id="GO:0003676">
    <property type="term" value="F:nucleic acid binding"/>
    <property type="evidence" value="ECO:0007669"/>
    <property type="project" value="InterPro"/>
</dbReference>
<dbReference type="InterPro" id="IPR036397">
    <property type="entry name" value="RNaseH_sf"/>
</dbReference>
<dbReference type="SUPFAM" id="SSF53098">
    <property type="entry name" value="Ribonuclease H-like"/>
    <property type="match status" value="1"/>
</dbReference>
<proteinExistence type="predicted"/>
<dbReference type="RefSeq" id="WP_345419857.1">
    <property type="nucleotide sequence ID" value="NZ_AP031496.1"/>
</dbReference>
<gene>
    <name evidence="1" type="ORF">GCM10025791_16200</name>
</gene>
<evidence type="ECO:0000313" key="1">
    <source>
        <dbReference type="EMBL" id="GAA4938855.1"/>
    </source>
</evidence>
<sequence>MLRAPAIIDIEASGFGPESYPIEIGAVLPDGRRFSSLITPFPEWCYWSDEAQAVHNISRQLLAEGGKSGVEVAHCLNAFLGSCQAYSDGWVVDKPWLDKLFYHARIRPTFTLSPIEALMPEAQINCWDNTKAQVIEQLQVDRHRASTDALVIQQTFLRSKQLAATG</sequence>
<reference evidence="2" key="1">
    <citation type="journal article" date="2019" name="Int. J. Syst. Evol. Microbiol.">
        <title>The Global Catalogue of Microorganisms (GCM) 10K type strain sequencing project: providing services to taxonomists for standard genome sequencing and annotation.</title>
        <authorList>
            <consortium name="The Broad Institute Genomics Platform"/>
            <consortium name="The Broad Institute Genome Sequencing Center for Infectious Disease"/>
            <person name="Wu L."/>
            <person name="Ma J."/>
        </authorList>
    </citation>
    <scope>NUCLEOTIDE SEQUENCE [LARGE SCALE GENOMIC DNA]</scope>
    <source>
        <strain evidence="2">JCM 19134</strain>
    </source>
</reference>
<dbReference type="Gene3D" id="3.30.420.10">
    <property type="entry name" value="Ribonuclease H-like superfamily/Ribonuclease H"/>
    <property type="match status" value="1"/>
</dbReference>
<evidence type="ECO:0000313" key="2">
    <source>
        <dbReference type="Proteomes" id="UP001409585"/>
    </source>
</evidence>
<dbReference type="AlphaFoldDB" id="A0AAV3U0F2"/>
<dbReference type="InterPro" id="IPR012337">
    <property type="entry name" value="RNaseH-like_sf"/>
</dbReference>
<keyword evidence="2" id="KW-1185">Reference proteome</keyword>
<protein>
    <recommendedName>
        <fullName evidence="3">Exonuclease domain-containing protein</fullName>
    </recommendedName>
</protein>
<dbReference type="EMBL" id="BAABLX010000009">
    <property type="protein sequence ID" value="GAA4938855.1"/>
    <property type="molecule type" value="Genomic_DNA"/>
</dbReference>
<name>A0AAV3U0F2_9ALTE</name>
<dbReference type="Proteomes" id="UP001409585">
    <property type="component" value="Unassembled WGS sequence"/>
</dbReference>
<accession>A0AAV3U0F2</accession>
<evidence type="ECO:0008006" key="3">
    <source>
        <dbReference type="Google" id="ProtNLM"/>
    </source>
</evidence>